<evidence type="ECO:0000256" key="1">
    <source>
        <dbReference type="SAM" id="MobiDB-lite"/>
    </source>
</evidence>
<feature type="region of interest" description="Disordered" evidence="1">
    <location>
        <begin position="1"/>
        <end position="51"/>
    </location>
</feature>
<feature type="compositionally biased region" description="Low complexity" evidence="1">
    <location>
        <begin position="13"/>
        <end position="26"/>
    </location>
</feature>
<sequence>MCRPAKRQRRLYGSSTTTPGLSPGSSAYRPRNWSARRSLLPRPGPRRSSSHCALVRNARGPAAHALPGRRHRSPQRRLRLLRRRPRFRPTATLMPREDGPGSGLFPLSTVDRAGLGPAEDRPEQLALIGEPSPVRIPAAEWALWLADESVLARYWAKVHRTAGAECWFWCAGISSTGHASFRAASLPGRTRRGTVPGHLYGYQLAHGVIPRLGWGNDSPTVCHTCDNHSCQQPKHLRLGTPAENRAEWLARRRNPGSPLADLRGPAGRSRAIGSAIRDGLALGESDAQITHRVRAVAAAGRPLSLW</sequence>
<accession>Q1EQK5</accession>
<feature type="compositionally biased region" description="Basic residues" evidence="1">
    <location>
        <begin position="1"/>
        <end position="10"/>
    </location>
</feature>
<evidence type="ECO:0000313" key="2">
    <source>
        <dbReference type="EMBL" id="BAE95515.1"/>
    </source>
</evidence>
<organism evidence="2">
    <name type="scientific">Streptomyces kanamyceticus</name>
    <dbReference type="NCBI Taxonomy" id="1967"/>
    <lineage>
        <taxon>Bacteria</taxon>
        <taxon>Bacillati</taxon>
        <taxon>Actinomycetota</taxon>
        <taxon>Actinomycetes</taxon>
        <taxon>Kitasatosporales</taxon>
        <taxon>Streptomycetaceae</taxon>
        <taxon>Streptomyces</taxon>
    </lineage>
</organism>
<name>Q1EQK5_STRKN</name>
<reference evidence="2" key="1">
    <citation type="journal article" date="2006" name="Proc. Natl. Acad. Sci. U.S.A.">
        <title>Amplification of the entire kanamycin biosynthetic gene cluster during empirical strain improvement of Streptomyces kanamyceticus.</title>
        <authorList>
            <person name="Yanai K."/>
            <person name="Murakami T."/>
            <person name="Bibb M."/>
        </authorList>
    </citation>
    <scope>NUCLEOTIDE SEQUENCE</scope>
    <source>
        <strain evidence="2">NBRC 13414</strain>
    </source>
</reference>
<protein>
    <submittedName>
        <fullName evidence="2">Uncharacterized protein</fullName>
    </submittedName>
</protein>
<dbReference type="EMBL" id="AB254080">
    <property type="protein sequence ID" value="BAE95515.1"/>
    <property type="molecule type" value="Genomic_DNA"/>
</dbReference>
<dbReference type="AlphaFoldDB" id="Q1EQK5"/>
<dbReference type="InterPro" id="IPR044925">
    <property type="entry name" value="His-Me_finger_sf"/>
</dbReference>
<dbReference type="SUPFAM" id="SSF54060">
    <property type="entry name" value="His-Me finger endonucleases"/>
    <property type="match status" value="1"/>
</dbReference>
<proteinExistence type="predicted"/>